<dbReference type="PANTHER" id="PTHR32089">
    <property type="entry name" value="METHYL-ACCEPTING CHEMOTAXIS PROTEIN MCPB"/>
    <property type="match status" value="1"/>
</dbReference>
<keyword evidence="10" id="KW-0175">Coiled coil</keyword>
<evidence type="ECO:0000256" key="6">
    <source>
        <dbReference type="ARBA" id="ARBA00023136"/>
    </source>
</evidence>
<keyword evidence="7 9" id="KW-0807">Transducer</keyword>
<dbReference type="Gene3D" id="1.10.8.500">
    <property type="entry name" value="HAMP domain in histidine kinase"/>
    <property type="match status" value="1"/>
</dbReference>
<evidence type="ECO:0000313" key="15">
    <source>
        <dbReference type="Proteomes" id="UP001500339"/>
    </source>
</evidence>
<keyword evidence="6 11" id="KW-0472">Membrane</keyword>
<dbReference type="InterPro" id="IPR029151">
    <property type="entry name" value="Sensor-like_sf"/>
</dbReference>
<dbReference type="InterPro" id="IPR004089">
    <property type="entry name" value="MCPsignal_dom"/>
</dbReference>
<feature type="domain" description="Methyl-accepting transducer" evidence="12">
    <location>
        <begin position="380"/>
        <end position="630"/>
    </location>
</feature>
<evidence type="ECO:0000256" key="4">
    <source>
        <dbReference type="ARBA" id="ARBA00022692"/>
    </source>
</evidence>
<dbReference type="Gene3D" id="1.10.287.950">
    <property type="entry name" value="Methyl-accepting chemotaxis protein"/>
    <property type="match status" value="1"/>
</dbReference>
<dbReference type="EMBL" id="BAAACF010000003">
    <property type="protein sequence ID" value="GAA0726949.1"/>
    <property type="molecule type" value="Genomic_DNA"/>
</dbReference>
<keyword evidence="5 11" id="KW-1133">Transmembrane helix</keyword>
<comment type="subcellular location">
    <subcellularLocation>
        <location evidence="1">Cell membrane</location>
        <topology evidence="1">Multi-pass membrane protein</topology>
    </subcellularLocation>
</comment>
<evidence type="ECO:0000256" key="9">
    <source>
        <dbReference type="PROSITE-ProRule" id="PRU00284"/>
    </source>
</evidence>
<dbReference type="SMART" id="SM00283">
    <property type="entry name" value="MA"/>
    <property type="match status" value="1"/>
</dbReference>
<evidence type="ECO:0000256" key="3">
    <source>
        <dbReference type="ARBA" id="ARBA00022500"/>
    </source>
</evidence>
<evidence type="ECO:0000256" key="1">
    <source>
        <dbReference type="ARBA" id="ARBA00004651"/>
    </source>
</evidence>
<organism evidence="14 15">
    <name type="scientific">Clostridium malenominatum</name>
    <dbReference type="NCBI Taxonomy" id="1539"/>
    <lineage>
        <taxon>Bacteria</taxon>
        <taxon>Bacillati</taxon>
        <taxon>Bacillota</taxon>
        <taxon>Clostridia</taxon>
        <taxon>Eubacteriales</taxon>
        <taxon>Clostridiaceae</taxon>
        <taxon>Clostridium</taxon>
    </lineage>
</organism>
<evidence type="ECO:0000259" key="12">
    <source>
        <dbReference type="PROSITE" id="PS50111"/>
    </source>
</evidence>
<evidence type="ECO:0000256" key="11">
    <source>
        <dbReference type="SAM" id="Phobius"/>
    </source>
</evidence>
<dbReference type="SMART" id="SM00304">
    <property type="entry name" value="HAMP"/>
    <property type="match status" value="1"/>
</dbReference>
<dbReference type="Pfam" id="PF00672">
    <property type="entry name" value="HAMP"/>
    <property type="match status" value="1"/>
</dbReference>
<reference evidence="15" key="1">
    <citation type="journal article" date="2019" name="Int. J. Syst. Evol. Microbiol.">
        <title>The Global Catalogue of Microorganisms (GCM) 10K type strain sequencing project: providing services to taxonomists for standard genome sequencing and annotation.</title>
        <authorList>
            <consortium name="The Broad Institute Genomics Platform"/>
            <consortium name="The Broad Institute Genome Sequencing Center for Infectious Disease"/>
            <person name="Wu L."/>
            <person name="Ma J."/>
        </authorList>
    </citation>
    <scope>NUCLEOTIDE SEQUENCE [LARGE SCALE GENOMIC DNA]</scope>
    <source>
        <strain evidence="15">JCM 1405</strain>
    </source>
</reference>
<evidence type="ECO:0000256" key="2">
    <source>
        <dbReference type="ARBA" id="ARBA00022475"/>
    </source>
</evidence>
<dbReference type="CDD" id="cd12912">
    <property type="entry name" value="PDC2_MCP_like"/>
    <property type="match status" value="1"/>
</dbReference>
<dbReference type="Pfam" id="PF00015">
    <property type="entry name" value="MCPsignal"/>
    <property type="match status" value="1"/>
</dbReference>
<evidence type="ECO:0000256" key="7">
    <source>
        <dbReference type="ARBA" id="ARBA00023224"/>
    </source>
</evidence>
<comment type="similarity">
    <text evidence="8">Belongs to the methyl-accepting chemotaxis (MCP) protein family.</text>
</comment>
<proteinExistence type="inferred from homology"/>
<dbReference type="PROSITE" id="PS50885">
    <property type="entry name" value="HAMP"/>
    <property type="match status" value="1"/>
</dbReference>
<protein>
    <submittedName>
        <fullName evidence="14">Methyl-accepting chemotaxis protein</fullName>
    </submittedName>
</protein>
<dbReference type="Gene3D" id="3.30.450.20">
    <property type="entry name" value="PAS domain"/>
    <property type="match status" value="2"/>
</dbReference>
<accession>A0ABP3UAA5</accession>
<evidence type="ECO:0000259" key="13">
    <source>
        <dbReference type="PROSITE" id="PS50885"/>
    </source>
</evidence>
<sequence>MNKLKSLKAKILLLVIPLIILPLVISAFINFNNSSKMFRKTVEDGTRQSTENISYGVDSYLKAKYEAFSIFCDNSNVKGVLTVKDDKDASKDLMTLMKEFAENQKDDVTAVYIATKDKKFIVHPFNPDLPKDFDPTGRPWYKEAMENNKTIWTTPYFDIGTKSLVVSVVRPVYDEKNNFVGVAGTDISLKSLSTISQNSKIGKTGRIFIIDDSGLTIAHSNPDVIGQELPVKELKDTIFASDNGPVKYSYEKKDYFGYFSTTAQTGWKIVGSVDNTEITSSTSGILNTTLFTGIIIIIIAVSLAILFQKPITSSIKKLSKDMEQIGSGNFTVVSNIELNDEVGFLSKSLNNMASSLNSLLLKINHTALELNQYSHSLASSAEETSASSDEIAKTITEIVNTAVSQATQTEDALTKAHLLSNNINGVTHAIEEINKIFEETIELNENGIKSVKDLDQKSKANSQSSMKVEKVVKEMDESVKDIRIIIDTISGIADQTNLLALNASIEAARAGESGKGFAVVAEEIRKLAEQSANATNQIRNIILNIQTKSNNAVSEMDKSRSILKEQEVALDGTNKILSQIFHTVEILSHQVEDINSLNEEMVQAKDRIVVVMEEISASAEETSASTEEISASTEEQTATMAEIAKAAEELNNIALKLGEELRNFKFK</sequence>
<evidence type="ECO:0000256" key="5">
    <source>
        <dbReference type="ARBA" id="ARBA00022989"/>
    </source>
</evidence>
<comment type="caution">
    <text evidence="14">The sequence shown here is derived from an EMBL/GenBank/DDBJ whole genome shotgun (WGS) entry which is preliminary data.</text>
</comment>
<dbReference type="PROSITE" id="PS50111">
    <property type="entry name" value="CHEMOTAXIS_TRANSDUC_2"/>
    <property type="match status" value="1"/>
</dbReference>
<dbReference type="SUPFAM" id="SSF58104">
    <property type="entry name" value="Methyl-accepting chemotaxis protein (MCP) signaling domain"/>
    <property type="match status" value="1"/>
</dbReference>
<gene>
    <name evidence="14" type="ORF">GCM10008905_24000</name>
</gene>
<keyword evidence="2" id="KW-1003">Cell membrane</keyword>
<dbReference type="InterPro" id="IPR033479">
    <property type="entry name" value="dCache_1"/>
</dbReference>
<dbReference type="CDD" id="cd12913">
    <property type="entry name" value="PDC1_MCP_like"/>
    <property type="match status" value="1"/>
</dbReference>
<feature type="domain" description="HAMP" evidence="13">
    <location>
        <begin position="309"/>
        <end position="361"/>
    </location>
</feature>
<dbReference type="RefSeq" id="WP_343770002.1">
    <property type="nucleotide sequence ID" value="NZ_BAAACF010000003.1"/>
</dbReference>
<keyword evidence="3" id="KW-0145">Chemotaxis</keyword>
<dbReference type="Pfam" id="PF02743">
    <property type="entry name" value="dCache_1"/>
    <property type="match status" value="1"/>
</dbReference>
<name>A0ABP3UAA5_9CLOT</name>
<dbReference type="Proteomes" id="UP001500339">
    <property type="component" value="Unassembled WGS sequence"/>
</dbReference>
<dbReference type="CDD" id="cd06225">
    <property type="entry name" value="HAMP"/>
    <property type="match status" value="1"/>
</dbReference>
<dbReference type="SUPFAM" id="SSF103190">
    <property type="entry name" value="Sensory domain-like"/>
    <property type="match status" value="1"/>
</dbReference>
<feature type="transmembrane region" description="Helical" evidence="11">
    <location>
        <begin position="285"/>
        <end position="307"/>
    </location>
</feature>
<dbReference type="InterPro" id="IPR003660">
    <property type="entry name" value="HAMP_dom"/>
</dbReference>
<evidence type="ECO:0000256" key="10">
    <source>
        <dbReference type="SAM" id="Coils"/>
    </source>
</evidence>
<dbReference type="PANTHER" id="PTHR32089:SF114">
    <property type="entry name" value="METHYL-ACCEPTING CHEMOTAXIS PROTEIN MCPB"/>
    <property type="match status" value="1"/>
</dbReference>
<keyword evidence="4 11" id="KW-0812">Transmembrane</keyword>
<evidence type="ECO:0000313" key="14">
    <source>
        <dbReference type="EMBL" id="GAA0726949.1"/>
    </source>
</evidence>
<evidence type="ECO:0000256" key="8">
    <source>
        <dbReference type="ARBA" id="ARBA00029447"/>
    </source>
</evidence>
<keyword evidence="15" id="KW-1185">Reference proteome</keyword>
<feature type="coiled-coil region" evidence="10">
    <location>
        <begin position="587"/>
        <end position="614"/>
    </location>
</feature>
<dbReference type="CDD" id="cd11386">
    <property type="entry name" value="MCP_signal"/>
    <property type="match status" value="1"/>
</dbReference>